<comment type="caution">
    <text evidence="2">The sequence shown here is derived from an EMBL/GenBank/DDBJ whole genome shotgun (WGS) entry which is preliminary data.</text>
</comment>
<keyword evidence="3" id="KW-1185">Reference proteome</keyword>
<protein>
    <submittedName>
        <fullName evidence="2">6359_t:CDS:1</fullName>
    </submittedName>
</protein>
<keyword evidence="1" id="KW-0175">Coiled coil</keyword>
<feature type="coiled-coil region" evidence="1">
    <location>
        <begin position="8"/>
        <end position="35"/>
    </location>
</feature>
<evidence type="ECO:0000256" key="1">
    <source>
        <dbReference type="SAM" id="Coils"/>
    </source>
</evidence>
<name>A0A9N9FCE4_9GLOM</name>
<dbReference type="EMBL" id="CAJVPL010000717">
    <property type="protein sequence ID" value="CAG8524011.1"/>
    <property type="molecule type" value="Genomic_DNA"/>
</dbReference>
<gene>
    <name evidence="2" type="ORF">AGERDE_LOCUS5384</name>
</gene>
<evidence type="ECO:0000313" key="3">
    <source>
        <dbReference type="Proteomes" id="UP000789831"/>
    </source>
</evidence>
<sequence>SNMSFASEKKFQETIEKLKEQVTESLENALKLSNTLIQVSYPQDHSLMSLFYDDYNTTLTFIKTSIELELHIY</sequence>
<proteinExistence type="predicted"/>
<evidence type="ECO:0000313" key="2">
    <source>
        <dbReference type="EMBL" id="CAG8524011.1"/>
    </source>
</evidence>
<accession>A0A9N9FCE4</accession>
<dbReference type="Proteomes" id="UP000789831">
    <property type="component" value="Unassembled WGS sequence"/>
</dbReference>
<reference evidence="2" key="1">
    <citation type="submission" date="2021-06" db="EMBL/GenBank/DDBJ databases">
        <authorList>
            <person name="Kallberg Y."/>
            <person name="Tangrot J."/>
            <person name="Rosling A."/>
        </authorList>
    </citation>
    <scope>NUCLEOTIDE SEQUENCE</scope>
    <source>
        <strain evidence="2">MT106</strain>
    </source>
</reference>
<organism evidence="2 3">
    <name type="scientific">Ambispora gerdemannii</name>
    <dbReference type="NCBI Taxonomy" id="144530"/>
    <lineage>
        <taxon>Eukaryota</taxon>
        <taxon>Fungi</taxon>
        <taxon>Fungi incertae sedis</taxon>
        <taxon>Mucoromycota</taxon>
        <taxon>Glomeromycotina</taxon>
        <taxon>Glomeromycetes</taxon>
        <taxon>Archaeosporales</taxon>
        <taxon>Ambisporaceae</taxon>
        <taxon>Ambispora</taxon>
    </lineage>
</organism>
<feature type="non-terminal residue" evidence="2">
    <location>
        <position position="1"/>
    </location>
</feature>
<dbReference type="AlphaFoldDB" id="A0A9N9FCE4"/>